<name>A0A7W4TQL3_KINRA</name>
<proteinExistence type="predicted"/>
<gene>
    <name evidence="1" type="ORF">FHR75_004076</name>
</gene>
<dbReference type="AlphaFoldDB" id="A0A7W4TQL3"/>
<protein>
    <submittedName>
        <fullName evidence="1">Uncharacterized protein</fullName>
    </submittedName>
</protein>
<dbReference type="RefSeq" id="WP_183392861.1">
    <property type="nucleotide sequence ID" value="NZ_JACHVY010000006.1"/>
</dbReference>
<reference evidence="1 2" key="1">
    <citation type="submission" date="2020-08" db="EMBL/GenBank/DDBJ databases">
        <title>The Agave Microbiome: Exploring the role of microbial communities in plant adaptations to desert environments.</title>
        <authorList>
            <person name="Partida-Martinez L.P."/>
        </authorList>
    </citation>
    <scope>NUCLEOTIDE SEQUENCE [LARGE SCALE GENOMIC DNA]</scope>
    <source>
        <strain evidence="1 2">AS2.23</strain>
    </source>
</reference>
<dbReference type="EMBL" id="JACHVY010000006">
    <property type="protein sequence ID" value="MBB2903234.1"/>
    <property type="molecule type" value="Genomic_DNA"/>
</dbReference>
<reference evidence="1 2" key="2">
    <citation type="submission" date="2020-08" db="EMBL/GenBank/DDBJ databases">
        <authorList>
            <person name="Partida-Martinez L."/>
            <person name="Huntemann M."/>
            <person name="Clum A."/>
            <person name="Wang J."/>
            <person name="Palaniappan K."/>
            <person name="Ritter S."/>
            <person name="Chen I.-M."/>
            <person name="Stamatis D."/>
            <person name="Reddy T."/>
            <person name="O'Malley R."/>
            <person name="Daum C."/>
            <person name="Shapiro N."/>
            <person name="Ivanova N."/>
            <person name="Kyrpides N."/>
            <person name="Woyke T."/>
        </authorList>
    </citation>
    <scope>NUCLEOTIDE SEQUENCE [LARGE SCALE GENOMIC DNA]</scope>
    <source>
        <strain evidence="1 2">AS2.23</strain>
    </source>
</reference>
<sequence length="150" mass="16375">MPAHHVETAPGLFGPLPGVEPWLNKDESLLIRCEDPEAAAHAPARAAPRLMSIAENGQAFLTDEEASQNYSRPDSLHTPSCISPVYRNPQGPWIHIDADGFISPPMGQAIVTLVREELLAAGITQACLVPAPWPRPSRDVWIDIDWSGLR</sequence>
<organism evidence="1 2">
    <name type="scientific">Kineococcus radiotolerans</name>
    <dbReference type="NCBI Taxonomy" id="131568"/>
    <lineage>
        <taxon>Bacteria</taxon>
        <taxon>Bacillati</taxon>
        <taxon>Actinomycetota</taxon>
        <taxon>Actinomycetes</taxon>
        <taxon>Kineosporiales</taxon>
        <taxon>Kineosporiaceae</taxon>
        <taxon>Kineococcus</taxon>
    </lineage>
</organism>
<evidence type="ECO:0000313" key="1">
    <source>
        <dbReference type="EMBL" id="MBB2903234.1"/>
    </source>
</evidence>
<evidence type="ECO:0000313" key="2">
    <source>
        <dbReference type="Proteomes" id="UP000533269"/>
    </source>
</evidence>
<comment type="caution">
    <text evidence="1">The sequence shown here is derived from an EMBL/GenBank/DDBJ whole genome shotgun (WGS) entry which is preliminary data.</text>
</comment>
<dbReference type="Proteomes" id="UP000533269">
    <property type="component" value="Unassembled WGS sequence"/>
</dbReference>
<accession>A0A7W4TQL3</accession>